<evidence type="ECO:0000256" key="1">
    <source>
        <dbReference type="RuleBase" id="RU369079"/>
    </source>
</evidence>
<dbReference type="Pfam" id="PF06808">
    <property type="entry name" value="DctM"/>
    <property type="match status" value="1"/>
</dbReference>
<feature type="transmembrane region" description="Helical" evidence="2">
    <location>
        <begin position="465"/>
        <end position="485"/>
    </location>
</feature>
<protein>
    <submittedName>
        <fullName evidence="4">TRAP transporter fused permease subunit</fullName>
    </submittedName>
</protein>
<dbReference type="PANTHER" id="PTHR43849:SF2">
    <property type="entry name" value="BLL3936 PROTEIN"/>
    <property type="match status" value="1"/>
</dbReference>
<keyword evidence="1" id="KW-0997">Cell inner membrane</keyword>
<evidence type="ECO:0000256" key="2">
    <source>
        <dbReference type="SAM" id="Phobius"/>
    </source>
</evidence>
<feature type="transmembrane region" description="Helical" evidence="2">
    <location>
        <begin position="149"/>
        <end position="167"/>
    </location>
</feature>
<feature type="domain" description="TRAP C4-dicarboxylate transport system permease DctM subunit" evidence="3">
    <location>
        <begin position="135"/>
        <end position="573"/>
    </location>
</feature>
<reference evidence="4 5" key="1">
    <citation type="submission" date="2020-05" db="EMBL/GenBank/DDBJ databases">
        <title>Gimesia benthica sp. nov., a novel planctomycete isolated from a deep-sea water sample of the Northwest Indian Ocean.</title>
        <authorList>
            <person name="Wang J."/>
            <person name="Ruan C."/>
            <person name="Song L."/>
            <person name="Zhu Y."/>
            <person name="Li A."/>
            <person name="Zheng X."/>
            <person name="Wang L."/>
            <person name="Lu Z."/>
            <person name="Huang Y."/>
            <person name="Du W."/>
            <person name="Zhou Y."/>
            <person name="Huang L."/>
            <person name="Dai X."/>
        </authorList>
    </citation>
    <scope>NUCLEOTIDE SEQUENCE [LARGE SCALE GENOMIC DNA]</scope>
    <source>
        <strain evidence="4 5">YYQ-30</strain>
    </source>
</reference>
<evidence type="ECO:0000313" key="5">
    <source>
        <dbReference type="Proteomes" id="UP000572377"/>
    </source>
</evidence>
<name>A0A849L692_9RHOB</name>
<evidence type="ECO:0000259" key="3">
    <source>
        <dbReference type="Pfam" id="PF06808"/>
    </source>
</evidence>
<comment type="function">
    <text evidence="1">Part of the tripartite ATP-independent periplasmic (TRAP) transport system.</text>
</comment>
<feature type="transmembrane region" description="Helical" evidence="2">
    <location>
        <begin position="316"/>
        <end position="337"/>
    </location>
</feature>
<organism evidence="4 5">
    <name type="scientific">Halovulum dunhuangense</name>
    <dbReference type="NCBI Taxonomy" id="1505036"/>
    <lineage>
        <taxon>Bacteria</taxon>
        <taxon>Pseudomonadati</taxon>
        <taxon>Pseudomonadota</taxon>
        <taxon>Alphaproteobacteria</taxon>
        <taxon>Rhodobacterales</taxon>
        <taxon>Paracoccaceae</taxon>
        <taxon>Halovulum</taxon>
    </lineage>
</organism>
<keyword evidence="5" id="KW-1185">Reference proteome</keyword>
<keyword evidence="1" id="KW-0813">Transport</keyword>
<sequence>MSRSADKTRNEAQAAASGAEGETVLRPRDGAFGLLFSAIAIFFAAFYLYTAGPSFFGRIGVGTYRGMFLLLAILMVFMIYPFGRKSDPRRPTPVDLALIAMTVVSFGYFVVEFDALVQRVGYYTEMDFYMALMATIVSFEATRRVMGSMLPAVAVIFLLYAVYGNLLPESVSHRGYPWGRVLTDMFTQEGMFGLVLNVTAQYVVLFVVFGALMNRFGAGDFFVRLPFALTAGYRGGPAKAAVLGSGMMGMISGSATANTVATGTFTIPLMIKAGYKRHVAGAIEPAASTGGMFMPPIMGAGVFIMAEMIQMPYTQIMIAAIVPALLYFFSVAAVAHFEAAREDIPILPKEDRESAWEIFKQGWYYLLPIFFVVYLMLTGTSPSRAVYYTVFLFLAVAIAARLIKKPADESYASVLRKSGVDLIKGLEEGAVNSLVISAVVGTVGIILGIVFLTGLGFIFTTSVMQFTFGLLPLGILLALASSYILGMGMTVTSAYILMAILVAPALEVMGVSALAAHMLVFWYSQSSNISPPVCMAAFAGASIAKANPMKTGFTALKFSAFLFVIPVLFLYTPILMPEGMTFGAAQAMVTSFIAVIAAAAALSNFMLCRTTLLERGALVTSSVILLFPQLILNLGGLLLLAGVYLVQKRRVAGNMAKA</sequence>
<dbReference type="EMBL" id="JABFBC010000004">
    <property type="protein sequence ID" value="NNU82028.1"/>
    <property type="molecule type" value="Genomic_DNA"/>
</dbReference>
<dbReference type="GO" id="GO:0022857">
    <property type="term" value="F:transmembrane transporter activity"/>
    <property type="evidence" value="ECO:0007669"/>
    <property type="project" value="UniProtKB-UniRule"/>
</dbReference>
<evidence type="ECO:0000313" key="4">
    <source>
        <dbReference type="EMBL" id="NNU82028.1"/>
    </source>
</evidence>
<feature type="transmembrane region" description="Helical" evidence="2">
    <location>
        <begin position="362"/>
        <end position="379"/>
    </location>
</feature>
<feature type="transmembrane region" description="Helical" evidence="2">
    <location>
        <begin position="94"/>
        <end position="111"/>
    </location>
</feature>
<feature type="transmembrane region" description="Helical" evidence="2">
    <location>
        <begin position="31"/>
        <end position="50"/>
    </location>
</feature>
<dbReference type="PANTHER" id="PTHR43849">
    <property type="entry name" value="BLL3936 PROTEIN"/>
    <property type="match status" value="1"/>
</dbReference>
<gene>
    <name evidence="4" type="ORF">HMH01_16440</name>
</gene>
<comment type="subcellular location">
    <subcellularLocation>
        <location evidence="1">Cell inner membrane</location>
        <topology evidence="1">Multi-pass membrane protein</topology>
    </subcellularLocation>
</comment>
<dbReference type="Proteomes" id="UP000572377">
    <property type="component" value="Unassembled WGS sequence"/>
</dbReference>
<feature type="transmembrane region" description="Helical" evidence="2">
    <location>
        <begin position="623"/>
        <end position="646"/>
    </location>
</feature>
<feature type="transmembrane region" description="Helical" evidence="2">
    <location>
        <begin position="385"/>
        <end position="403"/>
    </location>
</feature>
<dbReference type="GO" id="GO:0005886">
    <property type="term" value="C:plasma membrane"/>
    <property type="evidence" value="ECO:0007669"/>
    <property type="project" value="UniProtKB-SubCell"/>
</dbReference>
<dbReference type="NCBIfam" id="TIGR02123">
    <property type="entry name" value="TRAP_fused"/>
    <property type="match status" value="1"/>
</dbReference>
<feature type="transmembrane region" description="Helical" evidence="2">
    <location>
        <begin position="497"/>
        <end position="523"/>
    </location>
</feature>
<feature type="transmembrane region" description="Helical" evidence="2">
    <location>
        <begin position="191"/>
        <end position="212"/>
    </location>
</feature>
<dbReference type="RefSeq" id="WP_171326890.1">
    <property type="nucleotide sequence ID" value="NZ_JABFBC010000004.1"/>
</dbReference>
<comment type="caution">
    <text evidence="4">The sequence shown here is derived from an EMBL/GenBank/DDBJ whole genome shotgun (WGS) entry which is preliminary data.</text>
</comment>
<keyword evidence="1" id="KW-1003">Cell membrane</keyword>
<feature type="transmembrane region" description="Helical" evidence="2">
    <location>
        <begin position="558"/>
        <end position="576"/>
    </location>
</feature>
<feature type="transmembrane region" description="Helical" evidence="2">
    <location>
        <begin position="62"/>
        <end position="82"/>
    </location>
</feature>
<dbReference type="InterPro" id="IPR011853">
    <property type="entry name" value="TRAP_DctM-Dct_fused"/>
</dbReference>
<keyword evidence="2" id="KW-0812">Transmembrane</keyword>
<feature type="transmembrane region" description="Helical" evidence="2">
    <location>
        <begin position="434"/>
        <end position="459"/>
    </location>
</feature>
<keyword evidence="2" id="KW-0472">Membrane</keyword>
<keyword evidence="2" id="KW-1133">Transmembrane helix</keyword>
<accession>A0A849L692</accession>
<feature type="transmembrane region" description="Helical" evidence="2">
    <location>
        <begin position="582"/>
        <end position="602"/>
    </location>
</feature>
<proteinExistence type="predicted"/>
<dbReference type="InterPro" id="IPR010656">
    <property type="entry name" value="DctM"/>
</dbReference>
<dbReference type="AlphaFoldDB" id="A0A849L692"/>
<feature type="transmembrane region" description="Helical" evidence="2">
    <location>
        <begin position="279"/>
        <end position="304"/>
    </location>
</feature>